<feature type="region of interest" description="Disordered" evidence="1">
    <location>
        <begin position="1"/>
        <end position="58"/>
    </location>
</feature>
<feature type="compositionally biased region" description="Acidic residues" evidence="1">
    <location>
        <begin position="39"/>
        <end position="49"/>
    </location>
</feature>
<keyword evidence="3" id="KW-1185">Reference proteome</keyword>
<feature type="compositionally biased region" description="Acidic residues" evidence="1">
    <location>
        <begin position="1"/>
        <end position="13"/>
    </location>
</feature>
<feature type="non-terminal residue" evidence="2">
    <location>
        <position position="1"/>
    </location>
</feature>
<feature type="non-terminal residue" evidence="2">
    <location>
        <position position="73"/>
    </location>
</feature>
<dbReference type="AlphaFoldDB" id="A0A7T8GYK9"/>
<reference evidence="3" key="1">
    <citation type="submission" date="2021-01" db="EMBL/GenBank/DDBJ databases">
        <title>Caligus Genome Assembly.</title>
        <authorList>
            <person name="Gallardo-Escarate C."/>
        </authorList>
    </citation>
    <scope>NUCLEOTIDE SEQUENCE [LARGE SCALE GENOMIC DNA]</scope>
</reference>
<evidence type="ECO:0000256" key="1">
    <source>
        <dbReference type="SAM" id="MobiDB-lite"/>
    </source>
</evidence>
<evidence type="ECO:0000313" key="3">
    <source>
        <dbReference type="Proteomes" id="UP000595437"/>
    </source>
</evidence>
<proteinExistence type="predicted"/>
<gene>
    <name evidence="2" type="ORF">FKW44_014228</name>
</gene>
<name>A0A7T8GYK9_CALRO</name>
<protein>
    <submittedName>
        <fullName evidence="2">Uncharacterized protein</fullName>
    </submittedName>
</protein>
<accession>A0A7T8GYK9</accession>
<organism evidence="2 3">
    <name type="scientific">Caligus rogercresseyi</name>
    <name type="common">Sea louse</name>
    <dbReference type="NCBI Taxonomy" id="217165"/>
    <lineage>
        <taxon>Eukaryota</taxon>
        <taxon>Metazoa</taxon>
        <taxon>Ecdysozoa</taxon>
        <taxon>Arthropoda</taxon>
        <taxon>Crustacea</taxon>
        <taxon>Multicrustacea</taxon>
        <taxon>Hexanauplia</taxon>
        <taxon>Copepoda</taxon>
        <taxon>Siphonostomatoida</taxon>
        <taxon>Caligidae</taxon>
        <taxon>Caligus</taxon>
    </lineage>
</organism>
<sequence>GAIEEEEVEDWVSEDQGLPGYHHLTEEEISEELTTPEPPADEDDDEDAEAAAPGPSISAGIWQLTHGWLRLIM</sequence>
<dbReference type="Proteomes" id="UP000595437">
    <property type="component" value="Chromosome 9"/>
</dbReference>
<dbReference type="EMBL" id="CP045898">
    <property type="protein sequence ID" value="QQP40244.1"/>
    <property type="molecule type" value="Genomic_DNA"/>
</dbReference>
<evidence type="ECO:0000313" key="2">
    <source>
        <dbReference type="EMBL" id="QQP40244.1"/>
    </source>
</evidence>